<feature type="compositionally biased region" description="Basic and acidic residues" evidence="9">
    <location>
        <begin position="149"/>
        <end position="166"/>
    </location>
</feature>
<dbReference type="GO" id="GO:0005737">
    <property type="term" value="C:cytoplasm"/>
    <property type="evidence" value="ECO:0007669"/>
    <property type="project" value="UniProtKB-SubCell"/>
</dbReference>
<evidence type="ECO:0000256" key="3">
    <source>
        <dbReference type="ARBA" id="ARBA00018787"/>
    </source>
</evidence>
<proteinExistence type="inferred from homology"/>
<dbReference type="GO" id="GO:0051301">
    <property type="term" value="P:cell division"/>
    <property type="evidence" value="ECO:0007669"/>
    <property type="project" value="UniProtKB-KW"/>
</dbReference>
<keyword evidence="7" id="KW-0131">Cell cycle</keyword>
<feature type="compositionally biased region" description="Polar residues" evidence="9">
    <location>
        <begin position="222"/>
        <end position="234"/>
    </location>
</feature>
<evidence type="ECO:0000256" key="2">
    <source>
        <dbReference type="ARBA" id="ARBA00009008"/>
    </source>
</evidence>
<organism evidence="10 11">
    <name type="scientific">Actinopolymorpha singaporensis</name>
    <dbReference type="NCBI Taxonomy" id="117157"/>
    <lineage>
        <taxon>Bacteria</taxon>
        <taxon>Bacillati</taxon>
        <taxon>Actinomycetota</taxon>
        <taxon>Actinomycetes</taxon>
        <taxon>Propionibacteriales</taxon>
        <taxon>Actinopolymorphaceae</taxon>
        <taxon>Actinopolymorpha</taxon>
    </lineage>
</organism>
<dbReference type="EMBL" id="LT629732">
    <property type="protein sequence ID" value="SDT04066.1"/>
    <property type="molecule type" value="Genomic_DNA"/>
</dbReference>
<protein>
    <recommendedName>
        <fullName evidence="3">Cell wall synthesis protein Wag31</fullName>
    </recommendedName>
    <alternativeName>
        <fullName evidence="8">Antigen 84</fullName>
    </alternativeName>
</protein>
<evidence type="ECO:0000256" key="8">
    <source>
        <dbReference type="ARBA" id="ARBA00031737"/>
    </source>
</evidence>
<dbReference type="RefSeq" id="WP_092655838.1">
    <property type="nucleotide sequence ID" value="NZ_LT629732.1"/>
</dbReference>
<keyword evidence="6" id="KW-0175">Coiled coil</keyword>
<dbReference type="InterPro" id="IPR019933">
    <property type="entry name" value="DivIVA_domain"/>
</dbReference>
<dbReference type="InterPro" id="IPR007793">
    <property type="entry name" value="DivIVA_fam"/>
</dbReference>
<dbReference type="PANTHER" id="PTHR35794:SF2">
    <property type="entry name" value="CELL DIVISION PROTEIN DIVIVA"/>
    <property type="match status" value="1"/>
</dbReference>
<keyword evidence="4" id="KW-0963">Cytoplasm</keyword>
<evidence type="ECO:0000256" key="4">
    <source>
        <dbReference type="ARBA" id="ARBA00022490"/>
    </source>
</evidence>
<evidence type="ECO:0000256" key="6">
    <source>
        <dbReference type="ARBA" id="ARBA00023054"/>
    </source>
</evidence>
<evidence type="ECO:0000313" key="10">
    <source>
        <dbReference type="EMBL" id="SDT04066.1"/>
    </source>
</evidence>
<evidence type="ECO:0000256" key="7">
    <source>
        <dbReference type="ARBA" id="ARBA00023306"/>
    </source>
</evidence>
<sequence length="281" mass="31352">MPLTPEDVRNKRFTPVRLREGYDMGEVDQFLDEVESELERLNHENEDLRQKLASAQRGDGDRGRDSGRDSGYGKPEQPEPQPPVRQAPQPGPSSIAEASSAAARLLEIATQNADQLVAESKEQGNRILSDARARAERLENEARGLASRLESEARSKSEQLDRDTAERRTQLFGQLEKEKTRLQREVDELRTYERQYRSRLKAYFESQLRVLAGQGNLENGLESGSGNGPRSINSHKPALASGGDREERGERERGGRGDRMNSGGGTPRLNALLEDDDDSSL</sequence>
<keyword evidence="11" id="KW-1185">Reference proteome</keyword>
<reference evidence="10 11" key="1">
    <citation type="submission" date="2016-10" db="EMBL/GenBank/DDBJ databases">
        <authorList>
            <person name="de Groot N.N."/>
        </authorList>
    </citation>
    <scope>NUCLEOTIDE SEQUENCE [LARGE SCALE GENOMIC DNA]</scope>
    <source>
        <strain evidence="10 11">DSM 22024</strain>
    </source>
</reference>
<keyword evidence="5" id="KW-0132">Cell division</keyword>
<evidence type="ECO:0000256" key="9">
    <source>
        <dbReference type="SAM" id="MobiDB-lite"/>
    </source>
</evidence>
<dbReference type="STRING" id="117157.SAMN04489717_4807"/>
<feature type="region of interest" description="Disordered" evidence="9">
    <location>
        <begin position="42"/>
        <end position="100"/>
    </location>
</feature>
<evidence type="ECO:0000256" key="1">
    <source>
        <dbReference type="ARBA" id="ARBA00004496"/>
    </source>
</evidence>
<evidence type="ECO:0000313" key="11">
    <source>
        <dbReference type="Proteomes" id="UP000198983"/>
    </source>
</evidence>
<name>A0A1H1X607_9ACTN</name>
<dbReference type="NCBIfam" id="TIGR03544">
    <property type="entry name" value="DivI1A_domain"/>
    <property type="match status" value="1"/>
</dbReference>
<dbReference type="OrthoDB" id="9815492at2"/>
<comment type="similarity">
    <text evidence="2">Belongs to the DivIVA family.</text>
</comment>
<feature type="compositionally biased region" description="Basic and acidic residues" evidence="9">
    <location>
        <begin position="58"/>
        <end position="68"/>
    </location>
</feature>
<feature type="compositionally biased region" description="Basic and acidic residues" evidence="9">
    <location>
        <begin position="243"/>
        <end position="259"/>
    </location>
</feature>
<comment type="subcellular location">
    <subcellularLocation>
        <location evidence="1">Cytoplasm</location>
    </subcellularLocation>
</comment>
<feature type="compositionally biased region" description="Pro residues" evidence="9">
    <location>
        <begin position="78"/>
        <end position="91"/>
    </location>
</feature>
<evidence type="ECO:0000256" key="5">
    <source>
        <dbReference type="ARBA" id="ARBA00022618"/>
    </source>
</evidence>
<feature type="region of interest" description="Disordered" evidence="9">
    <location>
        <begin position="138"/>
        <end position="166"/>
    </location>
</feature>
<dbReference type="Proteomes" id="UP000198983">
    <property type="component" value="Chromosome I"/>
</dbReference>
<dbReference type="Gene3D" id="6.10.250.660">
    <property type="match status" value="1"/>
</dbReference>
<gene>
    <name evidence="10" type="ORF">SAMN04489717_4807</name>
</gene>
<dbReference type="AlphaFoldDB" id="A0A1H1X607"/>
<dbReference type="SUPFAM" id="SSF58113">
    <property type="entry name" value="Apolipoprotein A-I"/>
    <property type="match status" value="1"/>
</dbReference>
<dbReference type="PANTHER" id="PTHR35794">
    <property type="entry name" value="CELL DIVISION PROTEIN DIVIVA"/>
    <property type="match status" value="1"/>
</dbReference>
<accession>A0A1H1X607</accession>
<dbReference type="Pfam" id="PF05103">
    <property type="entry name" value="DivIVA"/>
    <property type="match status" value="1"/>
</dbReference>
<feature type="region of interest" description="Disordered" evidence="9">
    <location>
        <begin position="218"/>
        <end position="281"/>
    </location>
</feature>